<name>A0A1C4GP53_BACTU</name>
<dbReference type="RefSeq" id="WP_087984305.1">
    <property type="nucleotide sequence ID" value="NZ_FMBI01000062.1"/>
</dbReference>
<keyword evidence="2" id="KW-0812">Transmembrane</keyword>
<dbReference type="AlphaFoldDB" id="A0A1C4GP53"/>
<feature type="compositionally biased region" description="Polar residues" evidence="1">
    <location>
        <begin position="76"/>
        <end position="85"/>
    </location>
</feature>
<dbReference type="EMBL" id="FMBI01000062">
    <property type="protein sequence ID" value="SCC69521.1"/>
    <property type="molecule type" value="Genomic_DNA"/>
</dbReference>
<protein>
    <submittedName>
        <fullName evidence="3">Uncharacterized protein</fullName>
    </submittedName>
</protein>
<keyword evidence="2" id="KW-0472">Membrane</keyword>
<keyword evidence="2" id="KW-1133">Transmembrane helix</keyword>
<accession>A0A1C4GP53</accession>
<evidence type="ECO:0000256" key="1">
    <source>
        <dbReference type="SAM" id="MobiDB-lite"/>
    </source>
</evidence>
<feature type="compositionally biased region" description="Low complexity" evidence="1">
    <location>
        <begin position="37"/>
        <end position="65"/>
    </location>
</feature>
<organism evidence="3 4">
    <name type="scientific">Bacillus thuringiensis</name>
    <dbReference type="NCBI Taxonomy" id="1428"/>
    <lineage>
        <taxon>Bacteria</taxon>
        <taxon>Bacillati</taxon>
        <taxon>Bacillota</taxon>
        <taxon>Bacilli</taxon>
        <taxon>Bacillales</taxon>
        <taxon>Bacillaceae</taxon>
        <taxon>Bacillus</taxon>
        <taxon>Bacillus cereus group</taxon>
    </lineage>
</organism>
<dbReference type="Proteomes" id="UP000195991">
    <property type="component" value="Unassembled WGS sequence"/>
</dbReference>
<proteinExistence type="predicted"/>
<evidence type="ECO:0000313" key="3">
    <source>
        <dbReference type="EMBL" id="SCC69521.1"/>
    </source>
</evidence>
<feature type="region of interest" description="Disordered" evidence="1">
    <location>
        <begin position="35"/>
        <end position="90"/>
    </location>
</feature>
<gene>
    <name evidence="3" type="ORF">BTT61001_06261</name>
</gene>
<sequence length="224" mass="25507">MKINKSTLFLWGTVGILTVAITIVMIFGKEEKPSKITQVNQTTTSQQQATHQEKPSTQQPQQKQQDSNTKDLETAGTKTDGISSNENEETEKVKKLTLDFFHLFDEKNITGPEAEKAQNTLYEKINQMFTKESISQYPPQDIAKYYEKVNLYSFLGKGENSLIDFKLKEVSIEVVDYVKDADMYRVAVIVTTKQIKGYTALGIKKEGQDYKIVYAPNVRFDPIK</sequence>
<reference evidence="3 4" key="1">
    <citation type="submission" date="2016-08" db="EMBL/GenBank/DDBJ databases">
        <authorList>
            <person name="Seilhamer J.J."/>
        </authorList>
    </citation>
    <scope>NUCLEOTIDE SEQUENCE [LARGE SCALE GENOMIC DNA]</scope>
    <source>
        <strain evidence="3 4">IEBC_T61001</strain>
    </source>
</reference>
<feature type="transmembrane region" description="Helical" evidence="2">
    <location>
        <begin position="7"/>
        <end position="28"/>
    </location>
</feature>
<evidence type="ECO:0000313" key="4">
    <source>
        <dbReference type="Proteomes" id="UP000195991"/>
    </source>
</evidence>
<evidence type="ECO:0000256" key="2">
    <source>
        <dbReference type="SAM" id="Phobius"/>
    </source>
</evidence>